<dbReference type="EMBL" id="LMAW01002601">
    <property type="protein sequence ID" value="KQK79230.1"/>
    <property type="molecule type" value="Genomic_DNA"/>
</dbReference>
<organism evidence="1 2">
    <name type="scientific">Amazona aestiva</name>
    <name type="common">Blue-fronted Amazon parrot</name>
    <dbReference type="NCBI Taxonomy" id="12930"/>
    <lineage>
        <taxon>Eukaryota</taxon>
        <taxon>Metazoa</taxon>
        <taxon>Chordata</taxon>
        <taxon>Craniata</taxon>
        <taxon>Vertebrata</taxon>
        <taxon>Euteleostomi</taxon>
        <taxon>Archelosauria</taxon>
        <taxon>Archosauria</taxon>
        <taxon>Dinosauria</taxon>
        <taxon>Saurischia</taxon>
        <taxon>Theropoda</taxon>
        <taxon>Coelurosauria</taxon>
        <taxon>Aves</taxon>
        <taxon>Neognathae</taxon>
        <taxon>Neoaves</taxon>
        <taxon>Telluraves</taxon>
        <taxon>Australaves</taxon>
        <taxon>Psittaciformes</taxon>
        <taxon>Psittacidae</taxon>
        <taxon>Amazona</taxon>
    </lineage>
</organism>
<dbReference type="PANTHER" id="PTHR40710">
    <property type="entry name" value="RIKEN CDNA E230025N22 GENE"/>
    <property type="match status" value="1"/>
</dbReference>
<proteinExistence type="predicted"/>
<dbReference type="PANTHER" id="PTHR40710:SF1">
    <property type="entry name" value="RIKEN CDNA E230025N22 GENE"/>
    <property type="match status" value="1"/>
</dbReference>
<dbReference type="STRING" id="12930.A0A0Q3TFC2"/>
<dbReference type="AlphaFoldDB" id="A0A0Q3TFC2"/>
<comment type="caution">
    <text evidence="1">The sequence shown here is derived from an EMBL/GenBank/DDBJ whole genome shotgun (WGS) entry which is preliminary data.</text>
</comment>
<protein>
    <submittedName>
        <fullName evidence="1">Uncharacterized protein</fullName>
    </submittedName>
</protein>
<gene>
    <name evidence="1" type="ORF">AAES_108124</name>
</gene>
<dbReference type="Proteomes" id="UP000051836">
    <property type="component" value="Unassembled WGS sequence"/>
</dbReference>
<evidence type="ECO:0000313" key="1">
    <source>
        <dbReference type="EMBL" id="KQK79230.1"/>
    </source>
</evidence>
<evidence type="ECO:0000313" key="2">
    <source>
        <dbReference type="Proteomes" id="UP000051836"/>
    </source>
</evidence>
<reference evidence="1 2" key="1">
    <citation type="submission" date="2015-10" db="EMBL/GenBank/DDBJ databases">
        <authorList>
            <person name="Gilbert D.G."/>
        </authorList>
    </citation>
    <scope>NUCLEOTIDE SEQUENCE [LARGE SCALE GENOMIC DNA]</scope>
    <source>
        <strain evidence="1">FVVF132</strain>
    </source>
</reference>
<sequence length="167" mass="18573">MEKVLELARPQLALVPLGYSMTLLLWDPRGPGPQLPCQSIVWQVISTIFQELEALGRDARSLQTVSLVQVCSHDKAWDLLHPNGRALQMMDVAPLGLEEVLAALGLAERVKGLARRISATLWDPAQEITARRRLIRGLRLELLAAAAVPEQEVALAQLRKALRELRH</sequence>
<keyword evidence="2" id="KW-1185">Reference proteome</keyword>
<name>A0A0Q3TFC2_AMAAE</name>
<accession>A0A0Q3TFC2</accession>
<dbReference type="OrthoDB" id="9217038at2759"/>